<name>A0AAW5KGL1_9FIRM</name>
<organism evidence="2 3">
    <name type="scientific">Bittarella massiliensis</name>
    <name type="common">ex Durand et al. 2017</name>
    <dbReference type="NCBI Taxonomy" id="1720313"/>
    <lineage>
        <taxon>Bacteria</taxon>
        <taxon>Bacillati</taxon>
        <taxon>Bacillota</taxon>
        <taxon>Clostridia</taxon>
        <taxon>Eubacteriales</taxon>
        <taxon>Oscillospiraceae</taxon>
        <taxon>Bittarella (ex Durand et al. 2017)</taxon>
    </lineage>
</organism>
<feature type="transmembrane region" description="Helical" evidence="1">
    <location>
        <begin position="6"/>
        <end position="24"/>
    </location>
</feature>
<protein>
    <submittedName>
        <fullName evidence="2">Uncharacterized protein</fullName>
    </submittedName>
</protein>
<feature type="transmembrane region" description="Helical" evidence="1">
    <location>
        <begin position="48"/>
        <end position="70"/>
    </location>
</feature>
<evidence type="ECO:0000313" key="2">
    <source>
        <dbReference type="EMBL" id="MCQ4949355.1"/>
    </source>
</evidence>
<evidence type="ECO:0000256" key="1">
    <source>
        <dbReference type="SAM" id="Phobius"/>
    </source>
</evidence>
<keyword evidence="1" id="KW-0472">Membrane</keyword>
<dbReference type="EMBL" id="JANGAB010000003">
    <property type="protein sequence ID" value="MCQ4949355.1"/>
    <property type="molecule type" value="Genomic_DNA"/>
</dbReference>
<accession>A0AAW5KGL1</accession>
<dbReference type="Proteomes" id="UP001205063">
    <property type="component" value="Unassembled WGS sequence"/>
</dbReference>
<comment type="caution">
    <text evidence="2">The sequence shown here is derived from an EMBL/GenBank/DDBJ whole genome shotgun (WGS) entry which is preliminary data.</text>
</comment>
<sequence length="123" mass="14536">MIRDILLAAIPLMTVELLRFFLKLSPKKRKHFKKAFIKFLVWLRLKKIILHKMFATIILLLGCYVIYGAIYREYVGIRLPSATPAMIVVSAIYLLFELTLEYGYALFKDEIDHRERKKKSKDN</sequence>
<dbReference type="AlphaFoldDB" id="A0AAW5KGL1"/>
<keyword evidence="1" id="KW-1133">Transmembrane helix</keyword>
<evidence type="ECO:0000313" key="3">
    <source>
        <dbReference type="Proteomes" id="UP001205063"/>
    </source>
</evidence>
<keyword evidence="1" id="KW-0812">Transmembrane</keyword>
<gene>
    <name evidence="2" type="ORF">NE646_06700</name>
</gene>
<proteinExistence type="predicted"/>
<reference evidence="2" key="1">
    <citation type="submission" date="2022-06" db="EMBL/GenBank/DDBJ databases">
        <title>Isolation of gut microbiota from human fecal samples.</title>
        <authorList>
            <person name="Pamer E.G."/>
            <person name="Barat B."/>
            <person name="Waligurski E."/>
            <person name="Medina S."/>
            <person name="Paddock L."/>
            <person name="Mostad J."/>
        </authorList>
    </citation>
    <scope>NUCLEOTIDE SEQUENCE</scope>
    <source>
        <strain evidence="2">DFI.7.96</strain>
    </source>
</reference>
<dbReference type="RefSeq" id="WP_256135985.1">
    <property type="nucleotide sequence ID" value="NZ_JANGAB010000003.1"/>
</dbReference>
<feature type="transmembrane region" description="Helical" evidence="1">
    <location>
        <begin position="82"/>
        <end position="107"/>
    </location>
</feature>